<dbReference type="Pfam" id="PF26639">
    <property type="entry name" value="Het-6_barrel"/>
    <property type="match status" value="1"/>
</dbReference>
<feature type="domain" description="Heterokaryon incompatibility" evidence="3">
    <location>
        <begin position="84"/>
        <end position="265"/>
    </location>
</feature>
<evidence type="ECO:0000256" key="2">
    <source>
        <dbReference type="SAM" id="Phobius"/>
    </source>
</evidence>
<gene>
    <name evidence="4" type="ORF">QBC42DRAFT_226753</name>
</gene>
<name>A0AAV9HRV7_9PEZI</name>
<evidence type="ECO:0000313" key="5">
    <source>
        <dbReference type="Proteomes" id="UP001321749"/>
    </source>
</evidence>
<dbReference type="EMBL" id="MU864985">
    <property type="protein sequence ID" value="KAK4461736.1"/>
    <property type="molecule type" value="Genomic_DNA"/>
</dbReference>
<comment type="caution">
    <text evidence="4">The sequence shown here is derived from an EMBL/GenBank/DDBJ whole genome shotgun (WGS) entry which is preliminary data.</text>
</comment>
<keyword evidence="2" id="KW-0472">Membrane</keyword>
<dbReference type="PANTHER" id="PTHR24148">
    <property type="entry name" value="ANKYRIN REPEAT DOMAIN-CONTAINING PROTEIN 39 HOMOLOG-RELATED"/>
    <property type="match status" value="1"/>
</dbReference>
<dbReference type="InterPro" id="IPR010730">
    <property type="entry name" value="HET"/>
</dbReference>
<reference evidence="4" key="1">
    <citation type="journal article" date="2023" name="Mol. Phylogenet. Evol.">
        <title>Genome-scale phylogeny and comparative genomics of the fungal order Sordariales.</title>
        <authorList>
            <person name="Hensen N."/>
            <person name="Bonometti L."/>
            <person name="Westerberg I."/>
            <person name="Brannstrom I.O."/>
            <person name="Guillou S."/>
            <person name="Cros-Aarteil S."/>
            <person name="Calhoun S."/>
            <person name="Haridas S."/>
            <person name="Kuo A."/>
            <person name="Mondo S."/>
            <person name="Pangilinan J."/>
            <person name="Riley R."/>
            <person name="LaButti K."/>
            <person name="Andreopoulos B."/>
            <person name="Lipzen A."/>
            <person name="Chen C."/>
            <person name="Yan M."/>
            <person name="Daum C."/>
            <person name="Ng V."/>
            <person name="Clum A."/>
            <person name="Steindorff A."/>
            <person name="Ohm R.A."/>
            <person name="Martin F."/>
            <person name="Silar P."/>
            <person name="Natvig D.O."/>
            <person name="Lalanne C."/>
            <person name="Gautier V."/>
            <person name="Ament-Velasquez S.L."/>
            <person name="Kruys A."/>
            <person name="Hutchinson M.I."/>
            <person name="Powell A.J."/>
            <person name="Barry K."/>
            <person name="Miller A.N."/>
            <person name="Grigoriev I.V."/>
            <person name="Debuchy R."/>
            <person name="Gladieux P."/>
            <person name="Hiltunen Thoren M."/>
            <person name="Johannesson H."/>
        </authorList>
    </citation>
    <scope>NUCLEOTIDE SEQUENCE</scope>
    <source>
        <strain evidence="4">PSN324</strain>
    </source>
</reference>
<feature type="transmembrane region" description="Helical" evidence="2">
    <location>
        <begin position="413"/>
        <end position="432"/>
    </location>
</feature>
<proteinExistence type="predicted"/>
<accession>A0AAV9HRV7</accession>
<dbReference type="InterPro" id="IPR052895">
    <property type="entry name" value="HetReg/Transcr_Mod"/>
</dbReference>
<evidence type="ECO:0000313" key="4">
    <source>
        <dbReference type="EMBL" id="KAK4461736.1"/>
    </source>
</evidence>
<dbReference type="PANTHER" id="PTHR24148:SF64">
    <property type="entry name" value="HETEROKARYON INCOMPATIBILITY DOMAIN-CONTAINING PROTEIN"/>
    <property type="match status" value="1"/>
</dbReference>
<feature type="region of interest" description="Disordered" evidence="1">
    <location>
        <begin position="333"/>
        <end position="357"/>
    </location>
</feature>
<dbReference type="AlphaFoldDB" id="A0AAV9HRV7"/>
<keyword evidence="5" id="KW-1185">Reference proteome</keyword>
<dbReference type="Pfam" id="PF06985">
    <property type="entry name" value="HET"/>
    <property type="match status" value="1"/>
</dbReference>
<reference evidence="4" key="2">
    <citation type="submission" date="2023-06" db="EMBL/GenBank/DDBJ databases">
        <authorList>
            <consortium name="Lawrence Berkeley National Laboratory"/>
            <person name="Mondo S.J."/>
            <person name="Hensen N."/>
            <person name="Bonometti L."/>
            <person name="Westerberg I."/>
            <person name="Brannstrom I.O."/>
            <person name="Guillou S."/>
            <person name="Cros-Aarteil S."/>
            <person name="Calhoun S."/>
            <person name="Haridas S."/>
            <person name="Kuo A."/>
            <person name="Pangilinan J."/>
            <person name="Riley R."/>
            <person name="Labutti K."/>
            <person name="Andreopoulos B."/>
            <person name="Lipzen A."/>
            <person name="Chen C."/>
            <person name="Yanf M."/>
            <person name="Daum C."/>
            <person name="Ng V."/>
            <person name="Clum A."/>
            <person name="Steindorff A."/>
            <person name="Ohm R."/>
            <person name="Martin F."/>
            <person name="Silar P."/>
            <person name="Natvig D."/>
            <person name="Lalanne C."/>
            <person name="Gautier V."/>
            <person name="Ament-Velasquez S.L."/>
            <person name="Kruys A."/>
            <person name="Hutchinson M.I."/>
            <person name="Powell A.J."/>
            <person name="Barry K."/>
            <person name="Miller A.N."/>
            <person name="Grigoriev I.V."/>
            <person name="Debuchy R."/>
            <person name="Gladieux P."/>
            <person name="Thoren M.H."/>
            <person name="Johannesson H."/>
        </authorList>
    </citation>
    <scope>NUCLEOTIDE SEQUENCE</scope>
    <source>
        <strain evidence="4">PSN324</strain>
    </source>
</reference>
<sequence length="840" mass="93627">MSEQTGIHHLDIGDQVTPPRFTLGPGIHPSQLYAALPIQPGSRCIRLLELDPSPSLLATTIYPSFDQPLIGRLRVVKLNDSLQFIALSYVWGTPETKTPNQSIYCTDLGVSLDITKNCHAALLQLLRRASSSAGRVTVPLLWVDSICINQDDEEEKVGQISLMQDIYNNAREVAVWLAEGNDKSDCAMEYLHKVARTGRRFPLDVVTARTQSERKNALSSFRGKLLHDWICERSRLIFRKPSQKHIQLDEILNREWIHRSWTFQELVLANRPVIMCGTKVLAWEDLVSAVGVMQQHRMRRWRPESVAYPVSLPVLMHWTSVVDLWFSVPRSFPEDSPDQEGEPDAEKQMSTSNTEKPSVRERIFSHWGKRGELYLPLRFLHYATSAIMVLGASFAWGLAVFETGFAASRDKKVGINWALIVIFWLASFGLAYRATRGLVEWWHYICHGKEHAWLRLAESTEHTFPAAGALDGIRAALRERASSRPHDKVFSLLGILKAYGATAPAPDYRLPLDETYQTFLSKLFAWTPAALVMLLDTGGDPPGGQASWVPNWGEPPPSAWLTAGCRLSAGPSAATRSQKLDILMLLDGKLKIRGERIGRVTALTPKMSLVSTEGLEGSALQSAFSTNTRTLWRWHHLATSRVRISVADDSIEGYQFAVLEGLVRKRIPSWVAAGDGEAARLELWQAPLDFADRKEDFVSFSNLGRILSSQKPQDGGGDDGDAAAAANKPRLEALEEELSKEDSKDARNYMAKTVNRLVSDKRNLFLAEQPSASWLGSGPLSMQLGDAVFVIPGVPTPMALRRVAGESNENVYRVVGAVFVHGKMEADAFHRPAYEHVFLV</sequence>
<feature type="transmembrane region" description="Helical" evidence="2">
    <location>
        <begin position="379"/>
        <end position="401"/>
    </location>
</feature>
<keyword evidence="2" id="KW-1133">Transmembrane helix</keyword>
<evidence type="ECO:0000259" key="3">
    <source>
        <dbReference type="Pfam" id="PF06985"/>
    </source>
</evidence>
<protein>
    <submittedName>
        <fullName evidence="4">Heterokaryon incompatibility protein-domain-containing protein</fullName>
    </submittedName>
</protein>
<organism evidence="4 5">
    <name type="scientific">Cladorrhinum samala</name>
    <dbReference type="NCBI Taxonomy" id="585594"/>
    <lineage>
        <taxon>Eukaryota</taxon>
        <taxon>Fungi</taxon>
        <taxon>Dikarya</taxon>
        <taxon>Ascomycota</taxon>
        <taxon>Pezizomycotina</taxon>
        <taxon>Sordariomycetes</taxon>
        <taxon>Sordariomycetidae</taxon>
        <taxon>Sordariales</taxon>
        <taxon>Podosporaceae</taxon>
        <taxon>Cladorrhinum</taxon>
    </lineage>
</organism>
<dbReference type="Proteomes" id="UP001321749">
    <property type="component" value="Unassembled WGS sequence"/>
</dbReference>
<evidence type="ECO:0000256" key="1">
    <source>
        <dbReference type="SAM" id="MobiDB-lite"/>
    </source>
</evidence>
<keyword evidence="2" id="KW-0812">Transmembrane</keyword>